<dbReference type="InterPro" id="IPR001314">
    <property type="entry name" value="Peptidase_S1A"/>
</dbReference>
<keyword evidence="4" id="KW-1015">Disulfide bond</keyword>
<reference evidence="8" key="1">
    <citation type="submission" date="2025-08" db="UniProtKB">
        <authorList>
            <consortium name="RefSeq"/>
        </authorList>
    </citation>
    <scope>IDENTIFICATION</scope>
</reference>
<dbReference type="Proteomes" id="UP000515152">
    <property type="component" value="Chromosome 1"/>
</dbReference>
<dbReference type="PROSITE" id="PS00134">
    <property type="entry name" value="TRYPSIN_HIS"/>
    <property type="match status" value="1"/>
</dbReference>
<dbReference type="PROSITE" id="PS00135">
    <property type="entry name" value="TRYPSIN_SER"/>
    <property type="match status" value="1"/>
</dbReference>
<sequence>MNVLFPSECGLAPLNNRMVGGTDARIVGGTDAPSGSWPWQASLHLNGRHICGGSLLNSQWVLTAAHCILSRQLSSWTVYLGREVQSGSNPNEASVSVTRITTHPNYNNTLFNNDIALMELGSTVTFTNYIRPVCLATGTSAFHSATACMATGWGNVGRDESLPAPQTLQEVEVPVVGSRQCACQYVPASGAVITSQMICAGSSGKGVCQGDSGGPLQCKQGAQWIQAGLSSYGVPCATGRFPEVFARVSEFQSWITDNLGGASVGFVTFNASGNDSDSSFQCNSTPTTPATSSAATSSAATSSAALGLLSLALLPGLWFTVPH</sequence>
<evidence type="ECO:0000256" key="2">
    <source>
        <dbReference type="ARBA" id="ARBA00022729"/>
    </source>
</evidence>
<evidence type="ECO:0000313" key="7">
    <source>
        <dbReference type="Proteomes" id="UP000515152"/>
    </source>
</evidence>
<dbReference type="AlphaFoldDB" id="A0A6P3W9M0"/>
<evidence type="ECO:0000256" key="4">
    <source>
        <dbReference type="ARBA" id="ARBA00023157"/>
    </source>
</evidence>
<dbReference type="PANTHER" id="PTHR24253:SF127">
    <property type="entry name" value="SERINE PROTEASE 27-LIKE"/>
    <property type="match status" value="1"/>
</dbReference>
<proteinExistence type="predicted"/>
<dbReference type="InterPro" id="IPR009003">
    <property type="entry name" value="Peptidase_S1_PA"/>
</dbReference>
<dbReference type="PROSITE" id="PS50240">
    <property type="entry name" value="TRYPSIN_DOM"/>
    <property type="match status" value="1"/>
</dbReference>
<dbReference type="SMART" id="SM00020">
    <property type="entry name" value="Tryp_SPc"/>
    <property type="match status" value="1"/>
</dbReference>
<dbReference type="InterPro" id="IPR001254">
    <property type="entry name" value="Trypsin_dom"/>
</dbReference>
<evidence type="ECO:0000259" key="6">
    <source>
        <dbReference type="PROSITE" id="PS50240"/>
    </source>
</evidence>
<feature type="domain" description="Peptidase S1" evidence="6">
    <location>
        <begin position="26"/>
        <end position="260"/>
    </location>
</feature>
<dbReference type="GO" id="GO:0004252">
    <property type="term" value="F:serine-type endopeptidase activity"/>
    <property type="evidence" value="ECO:0007669"/>
    <property type="project" value="InterPro"/>
</dbReference>
<organism evidence="7 8">
    <name type="scientific">Clupea harengus</name>
    <name type="common">Atlantic herring</name>
    <dbReference type="NCBI Taxonomy" id="7950"/>
    <lineage>
        <taxon>Eukaryota</taxon>
        <taxon>Metazoa</taxon>
        <taxon>Chordata</taxon>
        <taxon>Craniata</taxon>
        <taxon>Vertebrata</taxon>
        <taxon>Euteleostomi</taxon>
        <taxon>Actinopterygii</taxon>
        <taxon>Neopterygii</taxon>
        <taxon>Teleostei</taxon>
        <taxon>Clupei</taxon>
        <taxon>Clupeiformes</taxon>
        <taxon>Clupeoidei</taxon>
        <taxon>Clupeidae</taxon>
        <taxon>Clupea</taxon>
    </lineage>
</organism>
<evidence type="ECO:0000256" key="5">
    <source>
        <dbReference type="RuleBase" id="RU363034"/>
    </source>
</evidence>
<evidence type="ECO:0000256" key="1">
    <source>
        <dbReference type="ARBA" id="ARBA00022670"/>
    </source>
</evidence>
<dbReference type="SUPFAM" id="SSF50494">
    <property type="entry name" value="Trypsin-like serine proteases"/>
    <property type="match status" value="1"/>
</dbReference>
<dbReference type="OrthoDB" id="10051896at2759"/>
<dbReference type="InterPro" id="IPR033116">
    <property type="entry name" value="TRYPSIN_SER"/>
</dbReference>
<evidence type="ECO:0000313" key="8">
    <source>
        <dbReference type="RefSeq" id="XP_012693138.2"/>
    </source>
</evidence>
<dbReference type="InterPro" id="IPR043504">
    <property type="entry name" value="Peptidase_S1_PA_chymotrypsin"/>
</dbReference>
<dbReference type="Pfam" id="PF00089">
    <property type="entry name" value="Trypsin"/>
    <property type="match status" value="1"/>
</dbReference>
<keyword evidence="2" id="KW-0732">Signal</keyword>
<evidence type="ECO:0000256" key="3">
    <source>
        <dbReference type="ARBA" id="ARBA00022801"/>
    </source>
</evidence>
<accession>A0A6P3W9M0</accession>
<dbReference type="GeneID" id="105909094"/>
<dbReference type="Gene3D" id="2.40.10.10">
    <property type="entry name" value="Trypsin-like serine proteases"/>
    <property type="match status" value="1"/>
</dbReference>
<dbReference type="PANTHER" id="PTHR24253">
    <property type="entry name" value="TRANSMEMBRANE PROTEASE SERINE"/>
    <property type="match status" value="1"/>
</dbReference>
<keyword evidence="3 5" id="KW-0378">Hydrolase</keyword>
<keyword evidence="1 5" id="KW-0645">Protease</keyword>
<protein>
    <submittedName>
        <fullName evidence="8">Chymotrypsin-like protease CTRL-1</fullName>
    </submittedName>
</protein>
<gene>
    <name evidence="8" type="primary">zgc:123217</name>
</gene>
<dbReference type="CDD" id="cd00190">
    <property type="entry name" value="Tryp_SPc"/>
    <property type="match status" value="1"/>
</dbReference>
<dbReference type="PRINTS" id="PR00722">
    <property type="entry name" value="CHYMOTRYPSIN"/>
</dbReference>
<dbReference type="KEGG" id="char:105909094"/>
<dbReference type="GO" id="GO:0006508">
    <property type="term" value="P:proteolysis"/>
    <property type="evidence" value="ECO:0007669"/>
    <property type="project" value="UniProtKB-KW"/>
</dbReference>
<name>A0A6P3W9M0_CLUHA</name>
<keyword evidence="7" id="KW-1185">Reference proteome</keyword>
<keyword evidence="5" id="KW-0720">Serine protease</keyword>
<dbReference type="RefSeq" id="XP_012693138.2">
    <property type="nucleotide sequence ID" value="XM_012837684.3"/>
</dbReference>
<dbReference type="FunFam" id="2.40.10.10:FF:000024">
    <property type="entry name" value="Serine protease 53"/>
    <property type="match status" value="1"/>
</dbReference>
<dbReference type="InterPro" id="IPR018114">
    <property type="entry name" value="TRYPSIN_HIS"/>
</dbReference>